<feature type="region of interest" description="Disordered" evidence="1">
    <location>
        <begin position="36"/>
        <end position="58"/>
    </location>
</feature>
<evidence type="ECO:0000313" key="2">
    <source>
        <dbReference type="EMBL" id="EGQ15662.1"/>
    </source>
</evidence>
<feature type="compositionally biased region" description="Basic and acidic residues" evidence="1">
    <location>
        <begin position="36"/>
        <end position="45"/>
    </location>
</feature>
<accession>F9D2J9</accession>
<proteinExistence type="predicted"/>
<dbReference type="AlphaFoldDB" id="F9D2J9"/>
<gene>
    <name evidence="2" type="primary">rnpA</name>
    <name evidence="2" type="ORF">HMPREF9136_1027</name>
</gene>
<dbReference type="EMBL" id="AFPW01000013">
    <property type="protein sequence ID" value="EGQ15662.1"/>
    <property type="molecule type" value="Genomic_DNA"/>
</dbReference>
<dbReference type="EC" id="3.1.26.5" evidence="2"/>
<sequence length="90" mass="10241">MGGFRQNNISYRWLARWKGSQIPQISQILREERLTQRHGDKEAARGKGSQIPQISQRLRGERVHAKARGQGGCAGIFKSEFGENEWMASD</sequence>
<keyword evidence="2" id="KW-0378">Hydrolase</keyword>
<dbReference type="Proteomes" id="UP000007820">
    <property type="component" value="Unassembled WGS sequence"/>
</dbReference>
<dbReference type="GO" id="GO:0004526">
    <property type="term" value="F:ribonuclease P activity"/>
    <property type="evidence" value="ECO:0007669"/>
    <property type="project" value="UniProtKB-EC"/>
</dbReference>
<evidence type="ECO:0000313" key="3">
    <source>
        <dbReference type="Proteomes" id="UP000007820"/>
    </source>
</evidence>
<reference evidence="2 3" key="1">
    <citation type="submission" date="2011-04" db="EMBL/GenBank/DDBJ databases">
        <authorList>
            <person name="Muzny D."/>
            <person name="Qin X."/>
            <person name="Deng J."/>
            <person name="Jiang H."/>
            <person name="Liu Y."/>
            <person name="Qu J."/>
            <person name="Song X.-Z."/>
            <person name="Zhang L."/>
            <person name="Thornton R."/>
            <person name="Coyle M."/>
            <person name="Francisco L."/>
            <person name="Jackson L."/>
            <person name="Javaid M."/>
            <person name="Korchina V."/>
            <person name="Kovar C."/>
            <person name="Mata R."/>
            <person name="Mathew T."/>
            <person name="Ngo R."/>
            <person name="Nguyen L."/>
            <person name="Nguyen N."/>
            <person name="Okwuonu G."/>
            <person name="Ongeri F."/>
            <person name="Pham C."/>
            <person name="Simmons D."/>
            <person name="Wilczek-Boney K."/>
            <person name="Hale W."/>
            <person name="Jakkamsetti A."/>
            <person name="Pham P."/>
            <person name="Ruth R."/>
            <person name="San Lucas F."/>
            <person name="Warren J."/>
            <person name="Zhang J."/>
            <person name="Zhao Z."/>
            <person name="Zhou C."/>
            <person name="Zhu D."/>
            <person name="Lee S."/>
            <person name="Bess C."/>
            <person name="Blankenburg K."/>
            <person name="Forbes L."/>
            <person name="Fu Q."/>
            <person name="Gubbala S."/>
            <person name="Hirani K."/>
            <person name="Jayaseelan J.C."/>
            <person name="Lara F."/>
            <person name="Munidasa M."/>
            <person name="Palculict T."/>
            <person name="Patil S."/>
            <person name="Pu L.-L."/>
            <person name="Saada N."/>
            <person name="Tang L."/>
            <person name="Weissenberger G."/>
            <person name="Zhu Y."/>
            <person name="Hemphill L."/>
            <person name="Shang Y."/>
            <person name="Youmans B."/>
            <person name="Ayvaz T."/>
            <person name="Ross M."/>
            <person name="Santibanez J."/>
            <person name="Aqrawi P."/>
            <person name="Gross S."/>
            <person name="Joshi V."/>
            <person name="Fowler G."/>
            <person name="Nazareth L."/>
            <person name="Reid J."/>
            <person name="Worley K."/>
            <person name="Petrosino J."/>
            <person name="Highlander S."/>
            <person name="Gibbs R."/>
        </authorList>
    </citation>
    <scope>NUCLEOTIDE SEQUENCE [LARGE SCALE GENOMIC DNA]</scope>
    <source>
        <strain evidence="2 3">DSM 3688</strain>
    </source>
</reference>
<evidence type="ECO:0000256" key="1">
    <source>
        <dbReference type="SAM" id="MobiDB-lite"/>
    </source>
</evidence>
<name>F9D2J9_PREDD</name>
<organism evidence="2 3">
    <name type="scientific">Prevotella dentalis (strain ATCC 49559 / DSM 3688 / JCM 13448 / NCTC 12043 / ES 2772)</name>
    <name type="common">Mitsuokella dentalis</name>
    <dbReference type="NCBI Taxonomy" id="908937"/>
    <lineage>
        <taxon>Bacteria</taxon>
        <taxon>Pseudomonadati</taxon>
        <taxon>Bacteroidota</taxon>
        <taxon>Bacteroidia</taxon>
        <taxon>Bacteroidales</taxon>
        <taxon>Prevotellaceae</taxon>
        <taxon>Prevotella</taxon>
    </lineage>
</organism>
<comment type="caution">
    <text evidence="2">The sequence shown here is derived from an EMBL/GenBank/DDBJ whole genome shotgun (WGS) entry which is preliminary data.</text>
</comment>
<protein>
    <submittedName>
        <fullName evidence="2">Ribonuclease PH</fullName>
        <ecNumber evidence="2">3.1.26.5</ecNumber>
    </submittedName>
</protein>